<name>A0A3N0GV30_9ACTN</name>
<reference evidence="2 3" key="1">
    <citation type="submission" date="2018-11" db="EMBL/GenBank/DDBJ databases">
        <authorList>
            <person name="Li F."/>
        </authorList>
    </citation>
    <scope>NUCLEOTIDE SEQUENCE [LARGE SCALE GENOMIC DNA]</scope>
    <source>
        <strain evidence="2 3">Gsoil 818</strain>
    </source>
</reference>
<dbReference type="OrthoDB" id="9785847at2"/>
<evidence type="ECO:0000313" key="2">
    <source>
        <dbReference type="EMBL" id="RNM16307.1"/>
    </source>
</evidence>
<dbReference type="InterPro" id="IPR050228">
    <property type="entry name" value="Carboxylesterase_BioH"/>
</dbReference>
<keyword evidence="3" id="KW-1185">Reference proteome</keyword>
<organism evidence="2 3">
    <name type="scientific">Nocardioides pocheonensis</name>
    <dbReference type="NCBI Taxonomy" id="661485"/>
    <lineage>
        <taxon>Bacteria</taxon>
        <taxon>Bacillati</taxon>
        <taxon>Actinomycetota</taxon>
        <taxon>Actinomycetes</taxon>
        <taxon>Propionibacteriales</taxon>
        <taxon>Nocardioidaceae</taxon>
        <taxon>Nocardioides</taxon>
    </lineage>
</organism>
<gene>
    <name evidence="2" type="ORF">EFL26_04995</name>
</gene>
<dbReference type="RefSeq" id="WP_123221803.1">
    <property type="nucleotide sequence ID" value="NZ_RJSF01000009.1"/>
</dbReference>
<dbReference type="PANTHER" id="PTHR43194:SF2">
    <property type="entry name" value="PEROXISOMAL MEMBRANE PROTEIN LPX1"/>
    <property type="match status" value="1"/>
</dbReference>
<proteinExistence type="predicted"/>
<comment type="caution">
    <text evidence="2">The sequence shown here is derived from an EMBL/GenBank/DDBJ whole genome shotgun (WGS) entry which is preliminary data.</text>
</comment>
<dbReference type="SUPFAM" id="SSF53474">
    <property type="entry name" value="alpha/beta-Hydrolases"/>
    <property type="match status" value="1"/>
</dbReference>
<dbReference type="PANTHER" id="PTHR43194">
    <property type="entry name" value="HYDROLASE ALPHA/BETA FOLD FAMILY"/>
    <property type="match status" value="1"/>
</dbReference>
<accession>A0A3N0GV30</accession>
<evidence type="ECO:0000259" key="1">
    <source>
        <dbReference type="Pfam" id="PF12697"/>
    </source>
</evidence>
<dbReference type="GO" id="GO:0016787">
    <property type="term" value="F:hydrolase activity"/>
    <property type="evidence" value="ECO:0007669"/>
    <property type="project" value="UniProtKB-KW"/>
</dbReference>
<evidence type="ECO:0000313" key="3">
    <source>
        <dbReference type="Proteomes" id="UP000279994"/>
    </source>
</evidence>
<dbReference type="Gene3D" id="3.40.50.1820">
    <property type="entry name" value="alpha/beta hydrolase"/>
    <property type="match status" value="1"/>
</dbReference>
<dbReference type="Pfam" id="PF12697">
    <property type="entry name" value="Abhydrolase_6"/>
    <property type="match status" value="1"/>
</dbReference>
<protein>
    <submittedName>
        <fullName evidence="2">Alpha/beta fold hydrolase</fullName>
    </submittedName>
</protein>
<dbReference type="InterPro" id="IPR029058">
    <property type="entry name" value="AB_hydrolase_fold"/>
</dbReference>
<dbReference type="AlphaFoldDB" id="A0A3N0GV30"/>
<sequence>MDWAQKSTIVRLRNAATRAVFRYGEHVAPGRTGRLARDLWFTAPPRMPALPVPDGGAPFEVDAQGHVVRGAVWEPAVTGAPEEGSPGTVYLVHGWGGRGAQFGAMVEPLLAAGFRVVLFDAPSHGDSEHGVAGRRRTSGLEFAHALDAVFCRFGPAEAVVAHSLGTIATYLALRFGWLGTDRLVLVAPMVESQSLFDAFQASLGFGPRTRRAFDRAVDDFVGIAVSEFDARVQAEYAGPVPTLVIADRDDRQTPYADVEDFARSIRAPLLTTDGLGHRKILRDAAVVKAVVDFVREEQVLDATA</sequence>
<feature type="domain" description="AB hydrolase-1" evidence="1">
    <location>
        <begin position="89"/>
        <end position="272"/>
    </location>
</feature>
<dbReference type="EMBL" id="RJSF01000009">
    <property type="protein sequence ID" value="RNM16307.1"/>
    <property type="molecule type" value="Genomic_DNA"/>
</dbReference>
<keyword evidence="2" id="KW-0378">Hydrolase</keyword>
<dbReference type="Proteomes" id="UP000279994">
    <property type="component" value="Unassembled WGS sequence"/>
</dbReference>
<dbReference type="InterPro" id="IPR000073">
    <property type="entry name" value="AB_hydrolase_1"/>
</dbReference>